<name>A0A4R2H6K7_9SPHI</name>
<dbReference type="Proteomes" id="UP000295684">
    <property type="component" value="Unassembled WGS sequence"/>
</dbReference>
<feature type="transmembrane region" description="Helical" evidence="1">
    <location>
        <begin position="44"/>
        <end position="63"/>
    </location>
</feature>
<feature type="transmembrane region" description="Helical" evidence="1">
    <location>
        <begin position="12"/>
        <end position="32"/>
    </location>
</feature>
<keyword evidence="1" id="KW-0472">Membrane</keyword>
<sequence>MEFYRNKKKSAQLIFICSAILLALIAVFLYSIGLFTGTIATKLAGISAVLGLILLIVIIRMLISLNRSAPMLVLSKEGISSTVTAVSKAAGLICWKDILHISLAKVGWDTLVELTVSRSEHYMPVIKKKLSAMAVSGIQDAAGNLQIFLTASELDMDANKLFEIIQDYQKKIAG</sequence>
<dbReference type="AlphaFoldDB" id="A0A4R2H6K7"/>
<dbReference type="NCBIfam" id="NF041635">
    <property type="entry name" value="STM3941_fam"/>
    <property type="match status" value="1"/>
</dbReference>
<keyword evidence="1" id="KW-0812">Transmembrane</keyword>
<gene>
    <name evidence="2" type="ORF">EV200_10784</name>
</gene>
<dbReference type="RefSeq" id="WP_132534887.1">
    <property type="nucleotide sequence ID" value="NZ_BMJO01000001.1"/>
</dbReference>
<evidence type="ECO:0000256" key="1">
    <source>
        <dbReference type="SAM" id="Phobius"/>
    </source>
</evidence>
<dbReference type="InterPro" id="IPR048136">
    <property type="entry name" value="STM3941-like"/>
</dbReference>
<reference evidence="2 3" key="1">
    <citation type="submission" date="2019-03" db="EMBL/GenBank/DDBJ databases">
        <title>Genomic Encyclopedia of Type Strains, Phase IV (KMG-IV): sequencing the most valuable type-strain genomes for metagenomic binning, comparative biology and taxonomic classification.</title>
        <authorList>
            <person name="Goeker M."/>
        </authorList>
    </citation>
    <scope>NUCLEOTIDE SEQUENCE [LARGE SCALE GENOMIC DNA]</scope>
    <source>
        <strain evidence="2 3">DSM 103236</strain>
    </source>
</reference>
<dbReference type="OrthoDB" id="772159at2"/>
<evidence type="ECO:0000313" key="2">
    <source>
        <dbReference type="EMBL" id="TCO21493.1"/>
    </source>
</evidence>
<organism evidence="2 3">
    <name type="scientific">Pedobacter psychrotolerans</name>
    <dbReference type="NCBI Taxonomy" id="1843235"/>
    <lineage>
        <taxon>Bacteria</taxon>
        <taxon>Pseudomonadati</taxon>
        <taxon>Bacteroidota</taxon>
        <taxon>Sphingobacteriia</taxon>
        <taxon>Sphingobacteriales</taxon>
        <taxon>Sphingobacteriaceae</taxon>
        <taxon>Pedobacter</taxon>
    </lineage>
</organism>
<dbReference type="EMBL" id="SLWO01000007">
    <property type="protein sequence ID" value="TCO21493.1"/>
    <property type="molecule type" value="Genomic_DNA"/>
</dbReference>
<accession>A0A4R2H6K7</accession>
<protein>
    <submittedName>
        <fullName evidence="2">Uncharacterized protein</fullName>
    </submittedName>
</protein>
<evidence type="ECO:0000313" key="3">
    <source>
        <dbReference type="Proteomes" id="UP000295684"/>
    </source>
</evidence>
<proteinExistence type="predicted"/>
<comment type="caution">
    <text evidence="2">The sequence shown here is derived from an EMBL/GenBank/DDBJ whole genome shotgun (WGS) entry which is preliminary data.</text>
</comment>
<keyword evidence="1" id="KW-1133">Transmembrane helix</keyword>